<comment type="caution">
    <text evidence="2">The sequence shown here is derived from an EMBL/GenBank/DDBJ whole genome shotgun (WGS) entry which is preliminary data.</text>
</comment>
<dbReference type="Gene3D" id="3.30.160.60">
    <property type="entry name" value="Classic Zinc Finger"/>
    <property type="match status" value="1"/>
</dbReference>
<gene>
    <name evidence="2" type="ORF">PV328_010656</name>
</gene>
<reference evidence="2" key="1">
    <citation type="journal article" date="2023" name="bioRxiv">
        <title>Scaffold-level genome assemblies of two parasitoid biocontrol wasps reveal the parthenogenesis mechanism and an associated novel virus.</title>
        <authorList>
            <person name="Inwood S."/>
            <person name="Skelly J."/>
            <person name="Guhlin J."/>
            <person name="Harrop T."/>
            <person name="Goldson S."/>
            <person name="Dearden P."/>
        </authorList>
    </citation>
    <scope>NUCLEOTIDE SEQUENCE</scope>
    <source>
        <strain evidence="2">Irish</strain>
        <tissue evidence="2">Whole body</tissue>
    </source>
</reference>
<accession>A0AA39FIF3</accession>
<name>A0AA39FIF3_9HYME</name>
<protein>
    <submittedName>
        <fullName evidence="2">Uncharacterized protein</fullName>
    </submittedName>
</protein>
<evidence type="ECO:0000256" key="1">
    <source>
        <dbReference type="SAM" id="MobiDB-lite"/>
    </source>
</evidence>
<keyword evidence="3" id="KW-1185">Reference proteome</keyword>
<dbReference type="EMBL" id="JAQQBS010000004">
    <property type="protein sequence ID" value="KAK0170045.1"/>
    <property type="molecule type" value="Genomic_DNA"/>
</dbReference>
<feature type="region of interest" description="Disordered" evidence="1">
    <location>
        <begin position="320"/>
        <end position="341"/>
    </location>
</feature>
<dbReference type="Proteomes" id="UP001168990">
    <property type="component" value="Unassembled WGS sequence"/>
</dbReference>
<organism evidence="2 3">
    <name type="scientific">Microctonus aethiopoides</name>
    <dbReference type="NCBI Taxonomy" id="144406"/>
    <lineage>
        <taxon>Eukaryota</taxon>
        <taxon>Metazoa</taxon>
        <taxon>Ecdysozoa</taxon>
        <taxon>Arthropoda</taxon>
        <taxon>Hexapoda</taxon>
        <taxon>Insecta</taxon>
        <taxon>Pterygota</taxon>
        <taxon>Neoptera</taxon>
        <taxon>Endopterygota</taxon>
        <taxon>Hymenoptera</taxon>
        <taxon>Apocrita</taxon>
        <taxon>Ichneumonoidea</taxon>
        <taxon>Braconidae</taxon>
        <taxon>Euphorinae</taxon>
        <taxon>Microctonus</taxon>
    </lineage>
</organism>
<sequence>MNSVHITMDFTSQIKQSSVLVVDDVREDKQKKIDRRGRKYKKSVKDCGEFCFNTYKCKLCHYTSSRQYNVLRHEERIHIRKLERSCCGKKFATKGEWYLHCEEKHPKLRATAFISKEKYKIVKHLNESLMREDVKIVTRRSKRIQESIKNRQSMILNEFDVENIDKVKLEDMPLINFVQNQKLRDKFIEKLHESHVTNNDGDRKITTSCTSESNNSVNDSNDILQVTNSKANNYIEDKSIYNSEIVVIKTQTFEVMNINRDNSDVNNNCDTTENNFPEISQKGYNLKISYSNESKISTSIKVPFHLPIKKRILQELKIDSTDKNHQRRHKEKSKNDDKTLKLNDKENIEPILKNYFDSGSMKKKVLVTRAEESLTWNQITQYQRAYLSSIDFDHFKIY</sequence>
<evidence type="ECO:0000313" key="2">
    <source>
        <dbReference type="EMBL" id="KAK0170045.1"/>
    </source>
</evidence>
<dbReference type="AlphaFoldDB" id="A0AA39FIF3"/>
<proteinExistence type="predicted"/>
<evidence type="ECO:0000313" key="3">
    <source>
        <dbReference type="Proteomes" id="UP001168990"/>
    </source>
</evidence>
<reference evidence="2" key="2">
    <citation type="submission" date="2023-03" db="EMBL/GenBank/DDBJ databases">
        <authorList>
            <person name="Inwood S.N."/>
            <person name="Skelly J.G."/>
            <person name="Guhlin J."/>
            <person name="Harrop T.W.R."/>
            <person name="Goldson S.G."/>
            <person name="Dearden P.K."/>
        </authorList>
    </citation>
    <scope>NUCLEOTIDE SEQUENCE</scope>
    <source>
        <strain evidence="2">Irish</strain>
        <tissue evidence="2">Whole body</tissue>
    </source>
</reference>